<organism evidence="2">
    <name type="scientific">Brassica cretica</name>
    <name type="common">Mustard</name>
    <dbReference type="NCBI Taxonomy" id="69181"/>
    <lineage>
        <taxon>Eukaryota</taxon>
        <taxon>Viridiplantae</taxon>
        <taxon>Streptophyta</taxon>
        <taxon>Embryophyta</taxon>
        <taxon>Tracheophyta</taxon>
        <taxon>Spermatophyta</taxon>
        <taxon>Magnoliopsida</taxon>
        <taxon>eudicotyledons</taxon>
        <taxon>Gunneridae</taxon>
        <taxon>Pentapetalae</taxon>
        <taxon>rosids</taxon>
        <taxon>malvids</taxon>
        <taxon>Brassicales</taxon>
        <taxon>Brassicaceae</taxon>
        <taxon>Brassiceae</taxon>
        <taxon>Brassica</taxon>
    </lineage>
</organism>
<comment type="caution">
    <text evidence="2">The sequence shown here is derived from an EMBL/GenBank/DDBJ whole genome shotgun (WGS) entry which is preliminary data.</text>
</comment>
<protein>
    <submittedName>
        <fullName evidence="2">Uncharacterized protein</fullName>
    </submittedName>
</protein>
<dbReference type="AlphaFoldDB" id="A0A8S9M6M8"/>
<feature type="region of interest" description="Disordered" evidence="1">
    <location>
        <begin position="57"/>
        <end position="95"/>
    </location>
</feature>
<proteinExistence type="predicted"/>
<accession>A0A8S9M6M8</accession>
<sequence>MVHELPTAGYGGYSPGNEPMVVKIERQWSRAWRQRICWVRCPDLINPDQILCDQDQRHTEGGSARNRIEFPDVCGTRGGVTDTGMTEEQDGRGEN</sequence>
<feature type="compositionally biased region" description="Basic and acidic residues" evidence="1">
    <location>
        <begin position="57"/>
        <end position="70"/>
    </location>
</feature>
<evidence type="ECO:0000313" key="2">
    <source>
        <dbReference type="EMBL" id="KAF2613678.1"/>
    </source>
</evidence>
<reference evidence="2" key="1">
    <citation type="submission" date="2019-12" db="EMBL/GenBank/DDBJ databases">
        <title>Genome sequencing and annotation of Brassica cretica.</title>
        <authorList>
            <person name="Studholme D.J."/>
            <person name="Sarris P.F."/>
        </authorList>
    </citation>
    <scope>NUCLEOTIDE SEQUENCE</scope>
    <source>
        <strain evidence="2">PFS-102/07</strain>
        <tissue evidence="2">Leaf</tissue>
    </source>
</reference>
<evidence type="ECO:0000256" key="1">
    <source>
        <dbReference type="SAM" id="MobiDB-lite"/>
    </source>
</evidence>
<gene>
    <name evidence="2" type="ORF">F2Q70_00013598</name>
</gene>
<dbReference type="EMBL" id="QGKY02000089">
    <property type="protein sequence ID" value="KAF2613678.1"/>
    <property type="molecule type" value="Genomic_DNA"/>
</dbReference>
<name>A0A8S9M6M8_BRACR</name>